<gene>
    <name evidence="1" type="ordered locus">Mesop_3189</name>
</gene>
<reference evidence="1 2" key="1">
    <citation type="submission" date="2010-10" db="EMBL/GenBank/DDBJ databases">
        <title>Complete sequence of Mesorhizobium opportunistum WSM2075.</title>
        <authorList>
            <consortium name="US DOE Joint Genome Institute"/>
            <person name="Lucas S."/>
            <person name="Copeland A."/>
            <person name="Lapidus A."/>
            <person name="Cheng J.-F."/>
            <person name="Bruce D."/>
            <person name="Goodwin L."/>
            <person name="Pitluck S."/>
            <person name="Chertkov O."/>
            <person name="Misra M."/>
            <person name="Detter J.C."/>
            <person name="Han C."/>
            <person name="Tapia R."/>
            <person name="Land M."/>
            <person name="Hauser L."/>
            <person name="Kyrpides N."/>
            <person name="Ovchinnikova G."/>
            <person name="Mavrommatis K.M."/>
            <person name="Tiwari R.P."/>
            <person name="Howieson J.G."/>
            <person name="O'Hara G.W."/>
            <person name="Nandasena K.G."/>
            <person name="Woyke T."/>
        </authorList>
    </citation>
    <scope>NUCLEOTIDE SEQUENCE [LARGE SCALE GENOMIC DNA]</scope>
    <source>
        <strain evidence="2">LMG 24607 / HAMBI 3007 / WSM2075</strain>
    </source>
</reference>
<name>F7YAG3_MESOW</name>
<dbReference type="AlphaFoldDB" id="F7YAG3"/>
<dbReference type="Proteomes" id="UP000001623">
    <property type="component" value="Chromosome"/>
</dbReference>
<dbReference type="HOGENOM" id="CLU_3235861_0_0_5"/>
<evidence type="ECO:0000313" key="2">
    <source>
        <dbReference type="Proteomes" id="UP000001623"/>
    </source>
</evidence>
<accession>F7YAG3</accession>
<proteinExistence type="predicted"/>
<dbReference type="EMBL" id="CP002279">
    <property type="protein sequence ID" value="AEH87641.1"/>
    <property type="molecule type" value="Genomic_DNA"/>
</dbReference>
<evidence type="ECO:0000313" key="1">
    <source>
        <dbReference type="EMBL" id="AEH87641.1"/>
    </source>
</evidence>
<protein>
    <submittedName>
        <fullName evidence="1">Uncharacterized protein</fullName>
    </submittedName>
</protein>
<sequence length="43" mass="4486">MADADGGAHCWDGSGVRVNQGGSYRRDCNMTHCGALETSAKAE</sequence>
<organism evidence="1 2">
    <name type="scientific">Mesorhizobium opportunistum (strain LMG 24607 / HAMBI 3007 / WSM2075)</name>
    <dbReference type="NCBI Taxonomy" id="536019"/>
    <lineage>
        <taxon>Bacteria</taxon>
        <taxon>Pseudomonadati</taxon>
        <taxon>Pseudomonadota</taxon>
        <taxon>Alphaproteobacteria</taxon>
        <taxon>Hyphomicrobiales</taxon>
        <taxon>Phyllobacteriaceae</taxon>
        <taxon>Mesorhizobium</taxon>
    </lineage>
</organism>
<dbReference type="KEGG" id="mop:Mesop_3189"/>